<dbReference type="GO" id="GO:0000287">
    <property type="term" value="F:magnesium ion binding"/>
    <property type="evidence" value="ECO:0007669"/>
    <property type="project" value="InterPro"/>
</dbReference>
<dbReference type="GO" id="GO:0102701">
    <property type="term" value="F:tricyclene synthase activity"/>
    <property type="evidence" value="ECO:0007669"/>
    <property type="project" value="UniProtKB-EC"/>
</dbReference>
<evidence type="ECO:0000256" key="7">
    <source>
        <dbReference type="ARBA" id="ARBA00050824"/>
    </source>
</evidence>
<dbReference type="OrthoDB" id="1877784at2759"/>
<dbReference type="GO" id="GO:0080027">
    <property type="term" value="P:response to herbivore"/>
    <property type="evidence" value="ECO:0007669"/>
    <property type="project" value="UniProtKB-ARBA"/>
</dbReference>
<evidence type="ECO:0000256" key="8">
    <source>
        <dbReference type="ARBA" id="ARBA00052932"/>
    </source>
</evidence>
<dbReference type="GO" id="GO:0009570">
    <property type="term" value="C:chloroplast stroma"/>
    <property type="evidence" value="ECO:0007669"/>
    <property type="project" value="UniProtKB-SubCell"/>
</dbReference>
<dbReference type="SUPFAM" id="SSF48239">
    <property type="entry name" value="Terpenoid cyclases/Protein prenyltransferases"/>
    <property type="match status" value="1"/>
</dbReference>
<proteinExistence type="predicted"/>
<dbReference type="SUPFAM" id="SSF48576">
    <property type="entry name" value="Terpenoid synthases"/>
    <property type="match status" value="1"/>
</dbReference>
<feature type="domain" description="Terpene synthase metal-binding" evidence="13">
    <location>
        <begin position="261"/>
        <end position="499"/>
    </location>
</feature>
<dbReference type="CDD" id="cd00684">
    <property type="entry name" value="Terpene_cyclase_plant_C1"/>
    <property type="match status" value="1"/>
</dbReference>
<dbReference type="InterPro" id="IPR036965">
    <property type="entry name" value="Terpene_synth_N_sf"/>
</dbReference>
<accession>A0A396H9E4</accession>
<dbReference type="PANTHER" id="PTHR31225:SF221">
    <property type="entry name" value="(-)-GERMACRENE D SYNTHASE"/>
    <property type="match status" value="1"/>
</dbReference>
<dbReference type="GO" id="GO:0034768">
    <property type="term" value="F:(E)-beta-ocimene synthase activity"/>
    <property type="evidence" value="ECO:0007669"/>
    <property type="project" value="UniProtKB-EC"/>
</dbReference>
<dbReference type="Pfam" id="PF03936">
    <property type="entry name" value="Terpene_synth_C"/>
    <property type="match status" value="1"/>
</dbReference>
<feature type="domain" description="Terpene synthase N-terminal" evidence="12">
    <location>
        <begin position="26"/>
        <end position="204"/>
    </location>
</feature>
<dbReference type="Gramene" id="rna34144">
    <property type="protein sequence ID" value="RHN49912.1"/>
    <property type="gene ID" value="gene34144"/>
</dbReference>
<evidence type="ECO:0000256" key="2">
    <source>
        <dbReference type="ARBA" id="ARBA00004470"/>
    </source>
</evidence>
<evidence type="ECO:0000313" key="14">
    <source>
        <dbReference type="EMBL" id="RHN49912.1"/>
    </source>
</evidence>
<dbReference type="InterPro" id="IPR008949">
    <property type="entry name" value="Isoprenoid_synthase_dom_sf"/>
</dbReference>
<protein>
    <recommendedName>
        <fullName evidence="11">(E)-beta-ocimene synthase</fullName>
        <ecNumber evidence="10">4.2.3.105</ecNumber>
        <ecNumber evidence="9">4.2.3.106</ecNumber>
    </recommendedName>
</protein>
<keyword evidence="5" id="KW-0460">Magnesium</keyword>
<evidence type="ECO:0000259" key="13">
    <source>
        <dbReference type="Pfam" id="PF03936"/>
    </source>
</evidence>
<evidence type="ECO:0000256" key="10">
    <source>
        <dbReference type="ARBA" id="ARBA00067061"/>
    </source>
</evidence>
<dbReference type="GO" id="GO:0016102">
    <property type="term" value="P:diterpenoid biosynthetic process"/>
    <property type="evidence" value="ECO:0007669"/>
    <property type="project" value="InterPro"/>
</dbReference>
<dbReference type="OMA" id="YYSYARI"/>
<comment type="subcellular location">
    <subcellularLocation>
        <location evidence="2">Plastid</location>
        <location evidence="2">Chloroplast stroma</location>
    </subcellularLocation>
</comment>
<dbReference type="Gene3D" id="1.50.10.130">
    <property type="entry name" value="Terpene synthase, N-terminal domain"/>
    <property type="match status" value="1"/>
</dbReference>
<dbReference type="GO" id="GO:0009611">
    <property type="term" value="P:response to wounding"/>
    <property type="evidence" value="ECO:0007669"/>
    <property type="project" value="UniProtKB-ARBA"/>
</dbReference>
<dbReference type="FunFam" id="1.50.10.130:FF:000001">
    <property type="entry name" value="Isoprene synthase, chloroplastic"/>
    <property type="match status" value="1"/>
</dbReference>
<dbReference type="Pfam" id="PF01397">
    <property type="entry name" value="Terpene_synth"/>
    <property type="match status" value="1"/>
</dbReference>
<evidence type="ECO:0000256" key="6">
    <source>
        <dbReference type="ARBA" id="ARBA00023239"/>
    </source>
</evidence>
<keyword evidence="6 14" id="KW-0456">Lyase</keyword>
<evidence type="ECO:0000313" key="15">
    <source>
        <dbReference type="Proteomes" id="UP000265566"/>
    </source>
</evidence>
<dbReference type="EC" id="4.2.3.106" evidence="9"/>
<dbReference type="SFLD" id="SFLDS00005">
    <property type="entry name" value="Isoprenoid_Synthase_Type_I"/>
    <property type="match status" value="1"/>
</dbReference>
<dbReference type="GO" id="GO:0006952">
    <property type="term" value="P:defense response"/>
    <property type="evidence" value="ECO:0007669"/>
    <property type="project" value="UniProtKB-KW"/>
</dbReference>
<dbReference type="AlphaFoldDB" id="A0A396H9E4"/>
<organism evidence="14 15">
    <name type="scientific">Medicago truncatula</name>
    <name type="common">Barrel medic</name>
    <name type="synonym">Medicago tribuloides</name>
    <dbReference type="NCBI Taxonomy" id="3880"/>
    <lineage>
        <taxon>Eukaryota</taxon>
        <taxon>Viridiplantae</taxon>
        <taxon>Streptophyta</taxon>
        <taxon>Embryophyta</taxon>
        <taxon>Tracheophyta</taxon>
        <taxon>Spermatophyta</taxon>
        <taxon>Magnoliopsida</taxon>
        <taxon>eudicotyledons</taxon>
        <taxon>Gunneridae</taxon>
        <taxon>Pentapetalae</taxon>
        <taxon>rosids</taxon>
        <taxon>fabids</taxon>
        <taxon>Fabales</taxon>
        <taxon>Fabaceae</taxon>
        <taxon>Papilionoideae</taxon>
        <taxon>50 kb inversion clade</taxon>
        <taxon>NPAAA clade</taxon>
        <taxon>Hologalegina</taxon>
        <taxon>IRL clade</taxon>
        <taxon>Trifolieae</taxon>
        <taxon>Medicago</taxon>
    </lineage>
</organism>
<comment type="catalytic activity">
    <reaction evidence="8">
        <text>(2E)-geranyl diphosphate = tricyclene + diphosphate</text>
        <dbReference type="Rhea" id="RHEA:32687"/>
        <dbReference type="ChEBI" id="CHEBI:33019"/>
        <dbReference type="ChEBI" id="CHEBI:58057"/>
        <dbReference type="ChEBI" id="CHEBI:64266"/>
        <dbReference type="EC" id="4.2.3.105"/>
    </reaction>
</comment>
<evidence type="ECO:0000256" key="4">
    <source>
        <dbReference type="ARBA" id="ARBA00022821"/>
    </source>
</evidence>
<dbReference type="InterPro" id="IPR008930">
    <property type="entry name" value="Terpenoid_cyclase/PrenylTrfase"/>
</dbReference>
<name>A0A396H9E4_MEDTR</name>
<comment type="caution">
    <text evidence="14">The sequence shown here is derived from an EMBL/GenBank/DDBJ whole genome shotgun (WGS) entry which is preliminary data.</text>
</comment>
<dbReference type="InterPro" id="IPR005630">
    <property type="entry name" value="Terpene_synthase_metal-bd"/>
</dbReference>
<dbReference type="Proteomes" id="UP000265566">
    <property type="component" value="Chromosome 6"/>
</dbReference>
<dbReference type="EMBL" id="PSQE01000006">
    <property type="protein sequence ID" value="RHN49912.1"/>
    <property type="molecule type" value="Genomic_DNA"/>
</dbReference>
<dbReference type="InterPro" id="IPR034741">
    <property type="entry name" value="Terpene_cyclase-like_1_C"/>
</dbReference>
<gene>
    <name evidence="14" type="ORF">MtrunA17_Chr6g0451711</name>
</gene>
<evidence type="ECO:0000256" key="3">
    <source>
        <dbReference type="ARBA" id="ARBA00022723"/>
    </source>
</evidence>
<evidence type="ECO:0000256" key="1">
    <source>
        <dbReference type="ARBA" id="ARBA00001946"/>
    </source>
</evidence>
<dbReference type="EC" id="4.2.3.105" evidence="10"/>
<dbReference type="InterPro" id="IPR001906">
    <property type="entry name" value="Terpene_synth_N"/>
</dbReference>
<evidence type="ECO:0000259" key="12">
    <source>
        <dbReference type="Pfam" id="PF01397"/>
    </source>
</evidence>
<dbReference type="GO" id="GO:0010333">
    <property type="term" value="F:terpene synthase activity"/>
    <property type="evidence" value="ECO:0007669"/>
    <property type="project" value="InterPro"/>
</dbReference>
<evidence type="ECO:0000256" key="11">
    <source>
        <dbReference type="ARBA" id="ARBA00079290"/>
    </source>
</evidence>
<reference evidence="15" key="1">
    <citation type="journal article" date="2018" name="Nat. Plants">
        <title>Whole-genome landscape of Medicago truncatula symbiotic genes.</title>
        <authorList>
            <person name="Pecrix Y."/>
            <person name="Staton S.E."/>
            <person name="Sallet E."/>
            <person name="Lelandais-Briere C."/>
            <person name="Moreau S."/>
            <person name="Carrere S."/>
            <person name="Blein T."/>
            <person name="Jardinaud M.F."/>
            <person name="Latrasse D."/>
            <person name="Zouine M."/>
            <person name="Zahm M."/>
            <person name="Kreplak J."/>
            <person name="Mayjonade B."/>
            <person name="Satge C."/>
            <person name="Perez M."/>
            <person name="Cauet S."/>
            <person name="Marande W."/>
            <person name="Chantry-Darmon C."/>
            <person name="Lopez-Roques C."/>
            <person name="Bouchez O."/>
            <person name="Berard A."/>
            <person name="Debelle F."/>
            <person name="Munos S."/>
            <person name="Bendahmane A."/>
            <person name="Berges H."/>
            <person name="Niebel A."/>
            <person name="Buitink J."/>
            <person name="Frugier F."/>
            <person name="Benhamed M."/>
            <person name="Crespi M."/>
            <person name="Gouzy J."/>
            <person name="Gamas P."/>
        </authorList>
    </citation>
    <scope>NUCLEOTIDE SEQUENCE [LARGE SCALE GENOMIC DNA]</scope>
    <source>
        <strain evidence="15">cv. Jemalong A17</strain>
    </source>
</reference>
<evidence type="ECO:0000256" key="5">
    <source>
        <dbReference type="ARBA" id="ARBA00022842"/>
    </source>
</evidence>
<dbReference type="InterPro" id="IPR050148">
    <property type="entry name" value="Terpene_synthase-like"/>
</dbReference>
<sequence>MSHAACFSHDAKSDLQRNLADFHPCVWGDYFIQYDSESVELDQNISAQIDALKKEVRNMFNISKTEKPSEKINLIDSICRLGVSYHYENEIDEVMQYIHKSYVENGEITLQDNLCTLSVLFRLLRQQGFHVSPNVFNQFKDEQGNFSERLITDVEGMLSLYEASHMMVHGEEILEKALAFTSTHLESIVTQLSPFLAAQVKHSLKQALHRNFHRLEARRYISIYEKDPSHNETLLTLAKLDFNILQCLHRKEFGKICKWWKEIDIPKNLPYVRDRIVEMCFWVLAVYFEPQYSQARIKLTKLGALLSIIDDTYDAYGSIDELELFTKAIERWDISSMDGLPNYMKLIYISVLKVLEEVEEDMTKEGRLYTLKYYIKEFQMVVQAYVTEARWFNNNYVPTVEEYLQISKITCCHSLLTTSSYIGMGETATENIFKWVSNWPKIVDAISTICRLMDEIVTSEFERKRGHVCSLLDCYMKQYGMSREAAIQECKKEIAIAWKVVNSECLRPTKVPMPFLTRALNLARFMDVVYKDEDNYTRSEGLMKSYIKAVLVDPVPI</sequence>
<evidence type="ECO:0000256" key="9">
    <source>
        <dbReference type="ARBA" id="ARBA00067060"/>
    </source>
</evidence>
<dbReference type="SFLD" id="SFLDG01019">
    <property type="entry name" value="Terpene_Cyclase_Like_1_C_Termi"/>
    <property type="match status" value="1"/>
</dbReference>
<dbReference type="Gene3D" id="1.10.600.10">
    <property type="entry name" value="Farnesyl Diphosphate Synthase"/>
    <property type="match status" value="1"/>
</dbReference>
<dbReference type="FunFam" id="1.10.600.10:FF:000007">
    <property type="entry name" value="Isoprene synthase, chloroplastic"/>
    <property type="match status" value="1"/>
</dbReference>
<keyword evidence="3" id="KW-0479">Metal-binding</keyword>
<dbReference type="InterPro" id="IPR044814">
    <property type="entry name" value="Terpene_cyclase_plant_C1"/>
</dbReference>
<comment type="catalytic activity">
    <reaction evidence="7">
        <text>(2E)-geranyl diphosphate = (E)-beta-ocimene + diphosphate</text>
        <dbReference type="Rhea" id="RHEA:32691"/>
        <dbReference type="ChEBI" id="CHEBI:33019"/>
        <dbReference type="ChEBI" id="CHEBI:58057"/>
        <dbReference type="ChEBI" id="CHEBI:64280"/>
        <dbReference type="EC" id="4.2.3.106"/>
    </reaction>
</comment>
<keyword evidence="4" id="KW-0611">Plant defense</keyword>
<comment type="cofactor">
    <cofactor evidence="1">
        <name>Mg(2+)</name>
        <dbReference type="ChEBI" id="CHEBI:18420"/>
    </cofactor>
</comment>
<dbReference type="PANTHER" id="PTHR31225">
    <property type="entry name" value="OS04G0344100 PROTEIN-RELATED"/>
    <property type="match status" value="1"/>
</dbReference>